<organism evidence="2">
    <name type="scientific">marine sediment metagenome</name>
    <dbReference type="NCBI Taxonomy" id="412755"/>
    <lineage>
        <taxon>unclassified sequences</taxon>
        <taxon>metagenomes</taxon>
        <taxon>ecological metagenomes</taxon>
    </lineage>
</organism>
<gene>
    <name evidence="2" type="ORF">S12H4_06555</name>
</gene>
<accession>X1RTJ9</accession>
<dbReference type="InterPro" id="IPR050486">
    <property type="entry name" value="Mannose-1P_guanyltransferase"/>
</dbReference>
<dbReference type="AlphaFoldDB" id="X1RTJ9"/>
<feature type="domain" description="Nucleotidyl transferase" evidence="1">
    <location>
        <begin position="6"/>
        <end position="92"/>
    </location>
</feature>
<name>X1RTJ9_9ZZZZ</name>
<proteinExistence type="predicted"/>
<dbReference type="InterPro" id="IPR029044">
    <property type="entry name" value="Nucleotide-diphossugar_trans"/>
</dbReference>
<evidence type="ECO:0000259" key="1">
    <source>
        <dbReference type="Pfam" id="PF00483"/>
    </source>
</evidence>
<dbReference type="PANTHER" id="PTHR22572">
    <property type="entry name" value="SUGAR-1-PHOSPHATE GUANYL TRANSFERASE"/>
    <property type="match status" value="1"/>
</dbReference>
<reference evidence="2" key="1">
    <citation type="journal article" date="2014" name="Front. Microbiol.">
        <title>High frequency of phylogenetically diverse reductive dehalogenase-homologous genes in deep subseafloor sedimentary metagenomes.</title>
        <authorList>
            <person name="Kawai M."/>
            <person name="Futagami T."/>
            <person name="Toyoda A."/>
            <person name="Takaki Y."/>
            <person name="Nishi S."/>
            <person name="Hori S."/>
            <person name="Arai W."/>
            <person name="Tsubouchi T."/>
            <person name="Morono Y."/>
            <person name="Uchiyama I."/>
            <person name="Ito T."/>
            <person name="Fujiyama A."/>
            <person name="Inagaki F."/>
            <person name="Takami H."/>
        </authorList>
    </citation>
    <scope>NUCLEOTIDE SEQUENCE</scope>
    <source>
        <strain evidence="2">Expedition CK06-06</strain>
    </source>
</reference>
<feature type="non-terminal residue" evidence="2">
    <location>
        <position position="97"/>
    </location>
</feature>
<dbReference type="Gene3D" id="3.90.550.10">
    <property type="entry name" value="Spore Coat Polysaccharide Biosynthesis Protein SpsA, Chain A"/>
    <property type="match status" value="1"/>
</dbReference>
<comment type="caution">
    <text evidence="2">The sequence shown here is derived from an EMBL/GenBank/DDBJ whole genome shotgun (WGS) entry which is preliminary data.</text>
</comment>
<evidence type="ECO:0000313" key="2">
    <source>
        <dbReference type="EMBL" id="GAI70301.1"/>
    </source>
</evidence>
<sequence length="97" mass="10632">MQKGMKAVILAGGKATRLLPLTANTPKSMVPVLNIPFLQHIIRHLSRHQIKDIILAQGHLAQPIQGYLGNSGRFGVKLNYVVEDNPLGTAGANYYWS</sequence>
<dbReference type="Pfam" id="PF00483">
    <property type="entry name" value="NTP_transferase"/>
    <property type="match status" value="1"/>
</dbReference>
<dbReference type="InterPro" id="IPR005835">
    <property type="entry name" value="NTP_transferase_dom"/>
</dbReference>
<protein>
    <recommendedName>
        <fullName evidence="1">Nucleotidyl transferase domain-containing protein</fullName>
    </recommendedName>
</protein>
<dbReference type="EMBL" id="BARW01002317">
    <property type="protein sequence ID" value="GAI70301.1"/>
    <property type="molecule type" value="Genomic_DNA"/>
</dbReference>
<dbReference type="SUPFAM" id="SSF53448">
    <property type="entry name" value="Nucleotide-diphospho-sugar transferases"/>
    <property type="match status" value="1"/>
</dbReference>